<comment type="subunit">
    <text evidence="1">Interacts transiently with the RNA polymerase catalytic core formed by RpoA, RpoB, RpoC and RpoZ (2 alpha, 1 beta, 1 beta' and 1 omega subunit) to form the RNA polymerase holoenzyme that can initiate transcription.</text>
</comment>
<dbReference type="GO" id="GO:0003677">
    <property type="term" value="F:DNA binding"/>
    <property type="evidence" value="ECO:0007669"/>
    <property type="project" value="InterPro"/>
</dbReference>
<proteinExistence type="predicted"/>
<evidence type="ECO:0000256" key="1">
    <source>
        <dbReference type="ARBA" id="ARBA00011344"/>
    </source>
</evidence>
<dbReference type="Gene3D" id="1.10.10.10">
    <property type="entry name" value="Winged helix-like DNA-binding domain superfamily/Winged helix DNA-binding domain"/>
    <property type="match status" value="1"/>
</dbReference>
<protein>
    <submittedName>
        <fullName evidence="4">RNA polymerase sigma-70 factor</fullName>
    </submittedName>
</protein>
<dbReference type="SUPFAM" id="SSF54427">
    <property type="entry name" value="NTF2-like"/>
    <property type="match status" value="1"/>
</dbReference>
<dbReference type="InterPro" id="IPR032710">
    <property type="entry name" value="NTF2-like_dom_sf"/>
</dbReference>
<dbReference type="Pfam" id="PF08281">
    <property type="entry name" value="Sigma70_r4_2"/>
    <property type="match status" value="1"/>
</dbReference>
<dbReference type="PANTHER" id="PTHR30173:SF36">
    <property type="entry name" value="ECF RNA POLYMERASE SIGMA FACTOR SIGJ"/>
    <property type="match status" value="1"/>
</dbReference>
<dbReference type="AlphaFoldDB" id="A0A562ZT09"/>
<comment type="caution">
    <text evidence="4">The sequence shown here is derived from an EMBL/GenBank/DDBJ whole genome shotgun (WGS) entry which is preliminary data.</text>
</comment>
<sequence length="291" mass="32673">MSPIAAPTEPFRSLRPRLFGIAYRMLGVRADAEDVLQDAWLRWSAAEHAALQSAEAWLVTVVTRLAIDRLRAAKTEREAYIGWWLPEPIVEVDERTPETAAELASDLSVAFLHMLERLGPEERAAFLLRQVFDYDYGEIAAIMDKSEAAVRQMVHRAQERVRAERPRFEVPRETHRQLLEKFMRAAQSGQREAIRALLAENAEAIGDGGGKVASVLTGLHGAERVTNLYWANHLNLGDRLTYRMATINGEPGLLRYVDGQLESAQTMVTDGERIVSIYVVRNPDKLANIGT</sequence>
<dbReference type="InterPro" id="IPR013324">
    <property type="entry name" value="RNA_pol_sigma_r3/r4-like"/>
</dbReference>
<dbReference type="Pfam" id="PF04542">
    <property type="entry name" value="Sigma70_r2"/>
    <property type="match status" value="1"/>
</dbReference>
<dbReference type="NCBIfam" id="TIGR02957">
    <property type="entry name" value="SigX4"/>
    <property type="match status" value="1"/>
</dbReference>
<dbReference type="InterPro" id="IPR007627">
    <property type="entry name" value="RNA_pol_sigma70_r2"/>
</dbReference>
<dbReference type="GO" id="GO:0006352">
    <property type="term" value="P:DNA-templated transcription initiation"/>
    <property type="evidence" value="ECO:0007669"/>
    <property type="project" value="InterPro"/>
</dbReference>
<dbReference type="NCBIfam" id="TIGR02937">
    <property type="entry name" value="sigma70-ECF"/>
    <property type="match status" value="1"/>
</dbReference>
<name>A0A562ZT09_9BURK</name>
<accession>A0A562ZT09</accession>
<dbReference type="CDD" id="cd06171">
    <property type="entry name" value="Sigma70_r4"/>
    <property type="match status" value="1"/>
</dbReference>
<dbReference type="Gene3D" id="1.10.1740.10">
    <property type="match status" value="1"/>
</dbReference>
<dbReference type="RefSeq" id="WP_145892671.1">
    <property type="nucleotide sequence ID" value="NZ_VOBQ01000006.1"/>
</dbReference>
<evidence type="ECO:0000259" key="3">
    <source>
        <dbReference type="Pfam" id="PF08281"/>
    </source>
</evidence>
<dbReference type="InterPro" id="IPR052704">
    <property type="entry name" value="ECF_Sigma-70_Domain"/>
</dbReference>
<dbReference type="EMBL" id="VOBQ01000006">
    <property type="protein sequence ID" value="TWO71730.1"/>
    <property type="molecule type" value="Genomic_DNA"/>
</dbReference>
<dbReference type="NCBIfam" id="NF007214">
    <property type="entry name" value="PRK09636.1"/>
    <property type="match status" value="1"/>
</dbReference>
<dbReference type="InterPro" id="IPR014284">
    <property type="entry name" value="RNA_pol_sigma-70_dom"/>
</dbReference>
<gene>
    <name evidence="4" type="ORF">FN976_08960</name>
</gene>
<dbReference type="Proteomes" id="UP000318199">
    <property type="component" value="Unassembled WGS sequence"/>
</dbReference>
<dbReference type="OrthoDB" id="3211555at2"/>
<feature type="domain" description="RNA polymerase sigma-70 region 2" evidence="2">
    <location>
        <begin position="11"/>
        <end position="74"/>
    </location>
</feature>
<dbReference type="GO" id="GO:0016987">
    <property type="term" value="F:sigma factor activity"/>
    <property type="evidence" value="ECO:0007669"/>
    <property type="project" value="InterPro"/>
</dbReference>
<evidence type="ECO:0000313" key="4">
    <source>
        <dbReference type="EMBL" id="TWO71730.1"/>
    </source>
</evidence>
<feature type="domain" description="RNA polymerase sigma factor 70 region 4 type 2" evidence="3">
    <location>
        <begin position="110"/>
        <end position="157"/>
    </location>
</feature>
<evidence type="ECO:0000259" key="2">
    <source>
        <dbReference type="Pfam" id="PF04542"/>
    </source>
</evidence>
<dbReference type="InterPro" id="IPR036388">
    <property type="entry name" value="WH-like_DNA-bd_sf"/>
</dbReference>
<dbReference type="SUPFAM" id="SSF88946">
    <property type="entry name" value="Sigma2 domain of RNA polymerase sigma factors"/>
    <property type="match status" value="1"/>
</dbReference>
<dbReference type="InterPro" id="IPR014303">
    <property type="entry name" value="RNA_pol_sigma-70_ECF"/>
</dbReference>
<organism evidence="4 5">
    <name type="scientific">Caenimonas sedimenti</name>
    <dbReference type="NCBI Taxonomy" id="2596921"/>
    <lineage>
        <taxon>Bacteria</taxon>
        <taxon>Pseudomonadati</taxon>
        <taxon>Pseudomonadota</taxon>
        <taxon>Betaproteobacteria</taxon>
        <taxon>Burkholderiales</taxon>
        <taxon>Comamonadaceae</taxon>
        <taxon>Caenimonas</taxon>
    </lineage>
</organism>
<evidence type="ECO:0000313" key="5">
    <source>
        <dbReference type="Proteomes" id="UP000318199"/>
    </source>
</evidence>
<keyword evidence="5" id="KW-1185">Reference proteome</keyword>
<dbReference type="SUPFAM" id="SSF88659">
    <property type="entry name" value="Sigma3 and sigma4 domains of RNA polymerase sigma factors"/>
    <property type="match status" value="1"/>
</dbReference>
<dbReference type="PANTHER" id="PTHR30173">
    <property type="entry name" value="SIGMA 19 FACTOR"/>
    <property type="match status" value="1"/>
</dbReference>
<reference evidence="4 5" key="1">
    <citation type="submission" date="2019-07" db="EMBL/GenBank/DDBJ databases">
        <title>Caenimonas sedimenti sp. nov., isolated from activated sludge.</title>
        <authorList>
            <person name="Xu J."/>
        </authorList>
    </citation>
    <scope>NUCLEOTIDE SEQUENCE [LARGE SCALE GENOMIC DNA]</scope>
    <source>
        <strain evidence="4 5">HX-9-20</strain>
    </source>
</reference>
<dbReference type="InterPro" id="IPR013249">
    <property type="entry name" value="RNA_pol_sigma70_r4_t2"/>
</dbReference>
<dbReference type="InterPro" id="IPR013325">
    <property type="entry name" value="RNA_pol_sigma_r2"/>
</dbReference>